<reference evidence="8" key="1">
    <citation type="submission" date="2009-08" db="EMBL/GenBank/DDBJ databases">
        <title>Annotation of Salpingoeca rosetta.</title>
        <authorList>
            <consortium name="The Broad Institute Genome Sequencing Platform"/>
            <person name="Russ C."/>
            <person name="Cuomo C."/>
            <person name="Burger G."/>
            <person name="Gray M.W."/>
            <person name="Holland P.W.H."/>
            <person name="King N."/>
            <person name="Lang F.B.F."/>
            <person name="Roger A.J."/>
            <person name="Ruiz-Trillo I."/>
            <person name="Young S.K."/>
            <person name="Zeng Q."/>
            <person name="Gargeya S."/>
            <person name="Alvarado L."/>
            <person name="Berlin A."/>
            <person name="Chapman S.B."/>
            <person name="Chen Z."/>
            <person name="Freedman E."/>
            <person name="Gellesch M."/>
            <person name="Goldberg J."/>
            <person name="Griggs A."/>
            <person name="Gujja S."/>
            <person name="Heilman E."/>
            <person name="Heiman D."/>
            <person name="Howarth C."/>
            <person name="Mehta T."/>
            <person name="Neiman D."/>
            <person name="Pearson M."/>
            <person name="Roberts A."/>
            <person name="Saif S."/>
            <person name="Shea T."/>
            <person name="Shenoy N."/>
            <person name="Sisk P."/>
            <person name="Stolte C."/>
            <person name="Sykes S."/>
            <person name="White J."/>
            <person name="Yandava C."/>
            <person name="Haas B."/>
            <person name="Nusbaum C."/>
            <person name="Birren B."/>
        </authorList>
    </citation>
    <scope>NUCLEOTIDE SEQUENCE [LARGE SCALE GENOMIC DNA]</scope>
    <source>
        <strain evidence="8">ATCC 50818</strain>
    </source>
</reference>
<dbReference type="FunFam" id="3.90.45.10:FF:000003">
    <property type="entry name" value="Peptide deformylase"/>
    <property type="match status" value="1"/>
</dbReference>
<dbReference type="InterPro" id="IPR023635">
    <property type="entry name" value="Peptide_deformylase"/>
</dbReference>
<sequence length="214" mass="23748">MRLLRAIRRGRALPKIIEAGHPVLREKAAPIQRSDITDGSIRNLVDSLSARLREDKGFGLCAPQIGESLQLFVMEVTPDMIELETNFRDIKMLDMRPVPLTAIANPRLKYGKKMSTHRESCLSIPGYSAHVTRPVDIHLTGLCAVTGTDVSVALSGWTARIVQHEVDHLNGCLYTDKMDASTLSINENTVKYLHPLDVQNDGAKSIKLRNENAL</sequence>
<dbReference type="SUPFAM" id="SSF56420">
    <property type="entry name" value="Peptide deformylase"/>
    <property type="match status" value="1"/>
</dbReference>
<dbReference type="NCBIfam" id="NF001159">
    <property type="entry name" value="PRK00150.1-3"/>
    <property type="match status" value="1"/>
</dbReference>
<dbReference type="PANTHER" id="PTHR10458">
    <property type="entry name" value="PEPTIDE DEFORMYLASE"/>
    <property type="match status" value="1"/>
</dbReference>
<dbReference type="GO" id="GO:0046872">
    <property type="term" value="F:metal ion binding"/>
    <property type="evidence" value="ECO:0007669"/>
    <property type="project" value="UniProtKB-KW"/>
</dbReference>
<dbReference type="AlphaFoldDB" id="F2U739"/>
<evidence type="ECO:0000256" key="6">
    <source>
        <dbReference type="ARBA" id="ARBA00037114"/>
    </source>
</evidence>
<protein>
    <recommendedName>
        <fullName evidence="2 7">Peptide deformylase</fullName>
        <ecNumber evidence="2 7">3.5.1.88</ecNumber>
    </recommendedName>
</protein>
<dbReference type="Gene3D" id="3.90.45.10">
    <property type="entry name" value="Peptide deformylase"/>
    <property type="match status" value="1"/>
</dbReference>
<dbReference type="OMA" id="RAFSYNV"/>
<dbReference type="InterPro" id="IPR036821">
    <property type="entry name" value="Peptide_deformylase_sf"/>
</dbReference>
<dbReference type="HAMAP" id="MF_00163">
    <property type="entry name" value="Pep_deformylase"/>
    <property type="match status" value="1"/>
</dbReference>
<dbReference type="PRINTS" id="PR01576">
    <property type="entry name" value="PDEFORMYLASE"/>
</dbReference>
<gene>
    <name evidence="8" type="ORF">PTSG_12149</name>
</gene>
<keyword evidence="3 7" id="KW-0479">Metal-binding</keyword>
<comment type="function">
    <text evidence="6 7">Removes the formyl group from the N-terminal Met of newly synthesized proteins.</text>
</comment>
<keyword evidence="5 7" id="KW-0648">Protein biosynthesis</keyword>
<name>F2U739_SALR5</name>
<keyword evidence="9" id="KW-1185">Reference proteome</keyword>
<dbReference type="eggNOG" id="KOG3137">
    <property type="taxonomic scope" value="Eukaryota"/>
</dbReference>
<dbReference type="OrthoDB" id="276063at2759"/>
<dbReference type="Proteomes" id="UP000007799">
    <property type="component" value="Unassembled WGS sequence"/>
</dbReference>
<dbReference type="InParanoid" id="F2U739"/>
<dbReference type="EC" id="3.5.1.88" evidence="2 7"/>
<evidence type="ECO:0000256" key="7">
    <source>
        <dbReference type="RuleBase" id="RU362111"/>
    </source>
</evidence>
<dbReference type="GO" id="GO:0005739">
    <property type="term" value="C:mitochondrion"/>
    <property type="evidence" value="ECO:0007669"/>
    <property type="project" value="TreeGrafter"/>
</dbReference>
<dbReference type="PANTHER" id="PTHR10458:SF2">
    <property type="entry name" value="PEPTIDE DEFORMYLASE, MITOCHONDRIAL"/>
    <property type="match status" value="1"/>
</dbReference>
<dbReference type="CDD" id="cd00487">
    <property type="entry name" value="Pep_deformylase"/>
    <property type="match status" value="1"/>
</dbReference>
<dbReference type="RefSeq" id="XP_004995175.1">
    <property type="nucleotide sequence ID" value="XM_004995118.1"/>
</dbReference>
<evidence type="ECO:0000256" key="5">
    <source>
        <dbReference type="ARBA" id="ARBA00022917"/>
    </source>
</evidence>
<organism evidence="9">
    <name type="scientific">Salpingoeca rosetta (strain ATCC 50818 / BSB-021)</name>
    <dbReference type="NCBI Taxonomy" id="946362"/>
    <lineage>
        <taxon>Eukaryota</taxon>
        <taxon>Choanoflagellata</taxon>
        <taxon>Craspedida</taxon>
        <taxon>Salpingoecidae</taxon>
        <taxon>Salpingoeca</taxon>
    </lineage>
</organism>
<dbReference type="KEGG" id="sre:PTSG_12149"/>
<dbReference type="STRING" id="946362.F2U739"/>
<dbReference type="FunCoup" id="F2U739">
    <property type="interactions" value="523"/>
</dbReference>
<comment type="catalytic activity">
    <reaction evidence="7">
        <text>N-terminal N-formyl-L-methionyl-[peptide] + H2O = N-terminal L-methionyl-[peptide] + formate</text>
        <dbReference type="Rhea" id="RHEA:24420"/>
        <dbReference type="Rhea" id="RHEA-COMP:10639"/>
        <dbReference type="Rhea" id="RHEA-COMP:10640"/>
        <dbReference type="ChEBI" id="CHEBI:15377"/>
        <dbReference type="ChEBI" id="CHEBI:15740"/>
        <dbReference type="ChEBI" id="CHEBI:49298"/>
        <dbReference type="ChEBI" id="CHEBI:64731"/>
        <dbReference type="EC" id="3.5.1.88"/>
    </reaction>
</comment>
<evidence type="ECO:0000256" key="2">
    <source>
        <dbReference type="ARBA" id="ARBA00012175"/>
    </source>
</evidence>
<dbReference type="GO" id="GO:0042586">
    <property type="term" value="F:peptide deformylase activity"/>
    <property type="evidence" value="ECO:0007669"/>
    <property type="project" value="UniProtKB-EC"/>
</dbReference>
<dbReference type="GO" id="GO:0006412">
    <property type="term" value="P:translation"/>
    <property type="evidence" value="ECO:0007669"/>
    <property type="project" value="UniProtKB-KW"/>
</dbReference>
<evidence type="ECO:0000313" key="8">
    <source>
        <dbReference type="EMBL" id="EGD83671.1"/>
    </source>
</evidence>
<keyword evidence="4 7" id="KW-0378">Hydrolase</keyword>
<dbReference type="Pfam" id="PF01327">
    <property type="entry name" value="Pep_deformylase"/>
    <property type="match status" value="1"/>
</dbReference>
<comment type="similarity">
    <text evidence="1 7">Belongs to the polypeptide deformylase family.</text>
</comment>
<evidence type="ECO:0000256" key="3">
    <source>
        <dbReference type="ARBA" id="ARBA00022723"/>
    </source>
</evidence>
<evidence type="ECO:0000256" key="1">
    <source>
        <dbReference type="ARBA" id="ARBA00010759"/>
    </source>
</evidence>
<proteinExistence type="inferred from homology"/>
<accession>F2U739</accession>
<dbReference type="EMBL" id="GL832963">
    <property type="protein sequence ID" value="EGD83671.1"/>
    <property type="molecule type" value="Genomic_DNA"/>
</dbReference>
<evidence type="ECO:0000313" key="9">
    <source>
        <dbReference type="Proteomes" id="UP000007799"/>
    </source>
</evidence>
<dbReference type="PIRSF" id="PIRSF004749">
    <property type="entry name" value="Pep_def"/>
    <property type="match status" value="1"/>
</dbReference>
<evidence type="ECO:0000256" key="4">
    <source>
        <dbReference type="ARBA" id="ARBA00022801"/>
    </source>
</evidence>
<dbReference type="GeneID" id="16075755"/>